<dbReference type="AlphaFoldDB" id="A0A6B0U2F2"/>
<organism evidence="2">
    <name type="scientific">Ixodes ricinus</name>
    <name type="common">Common tick</name>
    <name type="synonym">Acarus ricinus</name>
    <dbReference type="NCBI Taxonomy" id="34613"/>
    <lineage>
        <taxon>Eukaryota</taxon>
        <taxon>Metazoa</taxon>
        <taxon>Ecdysozoa</taxon>
        <taxon>Arthropoda</taxon>
        <taxon>Chelicerata</taxon>
        <taxon>Arachnida</taxon>
        <taxon>Acari</taxon>
        <taxon>Parasitiformes</taxon>
        <taxon>Ixodida</taxon>
        <taxon>Ixodoidea</taxon>
        <taxon>Ixodidae</taxon>
        <taxon>Ixodinae</taxon>
        <taxon>Ixodes</taxon>
    </lineage>
</organism>
<keyword evidence="1" id="KW-0732">Signal</keyword>
<protein>
    <submittedName>
        <fullName evidence="2">Putative secreted protein</fullName>
    </submittedName>
</protein>
<proteinExistence type="predicted"/>
<sequence>MDYTAPFCLVFWRLRMVLFPCKGADTPCSSHRREAASSTLSAAKPASVCFPPAGHVMSCILRPSRLGRLKGHSRSVLANLVVFRNSRARHAT</sequence>
<reference evidence="2" key="1">
    <citation type="submission" date="2019-12" db="EMBL/GenBank/DDBJ databases">
        <title>An insight into the sialome of adult female Ixodes ricinus ticks feeding for 6 days.</title>
        <authorList>
            <person name="Perner J."/>
            <person name="Ribeiro J.M.C."/>
        </authorList>
    </citation>
    <scope>NUCLEOTIDE SEQUENCE</scope>
    <source>
        <strain evidence="2">Semi-engorged</strain>
        <tissue evidence="2">Salivary glands</tissue>
    </source>
</reference>
<name>A0A6B0U2F2_IXORI</name>
<accession>A0A6B0U2F2</accession>
<feature type="chain" id="PRO_5025444134" evidence="1">
    <location>
        <begin position="24"/>
        <end position="92"/>
    </location>
</feature>
<feature type="signal peptide" evidence="1">
    <location>
        <begin position="1"/>
        <end position="23"/>
    </location>
</feature>
<evidence type="ECO:0000313" key="2">
    <source>
        <dbReference type="EMBL" id="MXU86632.1"/>
    </source>
</evidence>
<evidence type="ECO:0000256" key="1">
    <source>
        <dbReference type="SAM" id="SignalP"/>
    </source>
</evidence>
<dbReference type="EMBL" id="GIFC01004549">
    <property type="protein sequence ID" value="MXU86632.1"/>
    <property type="molecule type" value="Transcribed_RNA"/>
</dbReference>